<reference evidence="1 2" key="1">
    <citation type="submission" date="2019-03" db="EMBL/GenBank/DDBJ databases">
        <title>Rhodosporidium diobovatum UCD-FST 08-225 genome sequencing, assembly, and annotation.</title>
        <authorList>
            <person name="Fakankun I.U."/>
            <person name="Fristensky B."/>
            <person name="Levin D.B."/>
        </authorList>
    </citation>
    <scope>NUCLEOTIDE SEQUENCE [LARGE SCALE GENOMIC DNA]</scope>
    <source>
        <strain evidence="1 2">UCD-FST 08-225</strain>
    </source>
</reference>
<evidence type="ECO:0000313" key="1">
    <source>
        <dbReference type="EMBL" id="TNY23849.1"/>
    </source>
</evidence>
<name>A0A5C5G5R0_9BASI</name>
<dbReference type="Proteomes" id="UP000311382">
    <property type="component" value="Unassembled WGS sequence"/>
</dbReference>
<evidence type="ECO:0000313" key="2">
    <source>
        <dbReference type="Proteomes" id="UP000311382"/>
    </source>
</evidence>
<evidence type="ECO:0008006" key="3">
    <source>
        <dbReference type="Google" id="ProtNLM"/>
    </source>
</evidence>
<accession>A0A5C5G5R0</accession>
<gene>
    <name evidence="1" type="ORF">DMC30DRAFT_413762</name>
</gene>
<proteinExistence type="predicted"/>
<dbReference type="EMBL" id="SOZI01000007">
    <property type="protein sequence ID" value="TNY23849.1"/>
    <property type="molecule type" value="Genomic_DNA"/>
</dbReference>
<keyword evidence="2" id="KW-1185">Reference proteome</keyword>
<protein>
    <recommendedName>
        <fullName evidence="3">F-box domain-containing protein</fullName>
    </recommendedName>
</protein>
<organism evidence="1 2">
    <name type="scientific">Rhodotorula diobovata</name>
    <dbReference type="NCBI Taxonomy" id="5288"/>
    <lineage>
        <taxon>Eukaryota</taxon>
        <taxon>Fungi</taxon>
        <taxon>Dikarya</taxon>
        <taxon>Basidiomycota</taxon>
        <taxon>Pucciniomycotina</taxon>
        <taxon>Microbotryomycetes</taxon>
        <taxon>Sporidiobolales</taxon>
        <taxon>Sporidiobolaceae</taxon>
        <taxon>Rhodotorula</taxon>
    </lineage>
</organism>
<dbReference type="OrthoDB" id="3247499at2759"/>
<comment type="caution">
    <text evidence="1">The sequence shown here is derived from an EMBL/GenBank/DDBJ whole genome shotgun (WGS) entry which is preliminary data.</text>
</comment>
<sequence>MQPLDARAPCTPRSPLPPRRLPDELVLMVIESCNGLKGRRAPILAALCRVAKRFKAAAERALYSSVALETDADGQIDDRTPVGAILQRPHLRPYVKGVTYWQGNADWRNEALYDLVGALPNVDEFAGAMSRDPLTLGLWEQPEVRMKVLQMQNWDDGDDDDEPSALPPSVTGVEDFRIDYNADWSTLTKFTAPFRTSLRRLSLGMESALEDCNFAVYSRLEHLELRVKYISTTDLAAWISDLVAAVRSAASLPSFTSFAIQGVLMFADLGRSYESPDSAARQRLSLSIARRRVLEATTDVLDALPSRLEHLSLVTDCIHAGDPAAWLLGASHPSALRTLRIGGAVGYGLGGILRDDAAKGPYGALAGTLERAGVGVTTVE</sequence>
<dbReference type="AlphaFoldDB" id="A0A5C5G5R0"/>